<dbReference type="GO" id="GO:0050660">
    <property type="term" value="F:flavin adenine dinucleotide binding"/>
    <property type="evidence" value="ECO:0007669"/>
    <property type="project" value="InterPro"/>
</dbReference>
<dbReference type="InterPro" id="IPR046373">
    <property type="entry name" value="Acyl-CoA_Oxase/DH_mid-dom_sf"/>
</dbReference>
<evidence type="ECO:0000259" key="3">
    <source>
        <dbReference type="Pfam" id="PF02771"/>
    </source>
</evidence>
<dbReference type="InterPro" id="IPR050741">
    <property type="entry name" value="Acyl-CoA_dehydrogenase"/>
</dbReference>
<organism evidence="5 6">
    <name type="scientific">Streptomyces scabiei (strain 87.22)</name>
    <dbReference type="NCBI Taxonomy" id="680198"/>
    <lineage>
        <taxon>Bacteria</taxon>
        <taxon>Bacillati</taxon>
        <taxon>Actinomycetota</taxon>
        <taxon>Actinomycetes</taxon>
        <taxon>Kitasatosporales</taxon>
        <taxon>Streptomycetaceae</taxon>
        <taxon>Streptomyces</taxon>
    </lineage>
</organism>
<dbReference type="InterPro" id="IPR036250">
    <property type="entry name" value="AcylCo_DH-like_C"/>
</dbReference>
<dbReference type="InterPro" id="IPR009100">
    <property type="entry name" value="AcylCoA_DH/oxidase_NM_dom_sf"/>
</dbReference>
<keyword evidence="6" id="KW-1185">Reference proteome</keyword>
<evidence type="ECO:0000313" key="5">
    <source>
        <dbReference type="EMBL" id="CBG68628.1"/>
    </source>
</evidence>
<dbReference type="Gene3D" id="1.10.540.10">
    <property type="entry name" value="Acyl-CoA dehydrogenase/oxidase, N-terminal domain"/>
    <property type="match status" value="1"/>
</dbReference>
<dbReference type="Gene3D" id="1.20.140.10">
    <property type="entry name" value="Butyryl-CoA Dehydrogenase, subunit A, domain 3"/>
    <property type="match status" value="1"/>
</dbReference>
<feature type="domain" description="Acyl-CoA dehydrogenase C-terminal" evidence="4">
    <location>
        <begin position="283"/>
        <end position="417"/>
    </location>
</feature>
<sequence>MPTPQHSLLIRGHSPQPFNKERHIMTAPMRAQQRTAPFISIAPPEPDLSPGALILRAEEMLGHLRDRQAETEAAGNILAETNRDMVEAGFYRVIQPRLFGGYGFDLPTFVRLVTAVARGCPETAWVLSIVSGHVHQLATFPLDAQREAYGALGDFRAPEVAAPQGTGVAVPGGFRVSGAWDYASGCAHATHILLTFQVDDPRPGDSPLRMGLFERADYEIVRNWDVIGMQGTGSHRAVMNEVFVPAHRTKPYPQTAAMPPAEAYRDSSLFYGPARPFIITESVAVIVGAAEGALDVYEETFRARKATGPAGASRADLAEYQFNFGRCRALVDTARAALLQTAADYMEIAERTFTTGEPCSEDDSRRLAMVMLQSVHLAHEAVDIMFRTVGSSAARKDALLGRYWRNVGVLRGHLAHQSDSAAINYGRVHFGHSPVGIS</sequence>
<accession>C9ZA33</accession>
<dbReference type="eggNOG" id="COG1960">
    <property type="taxonomic scope" value="Bacteria"/>
</dbReference>
<dbReference type="GO" id="GO:0033539">
    <property type="term" value="P:fatty acid beta-oxidation using acyl-CoA dehydrogenase"/>
    <property type="evidence" value="ECO:0007669"/>
    <property type="project" value="TreeGrafter"/>
</dbReference>
<reference evidence="5 6" key="1">
    <citation type="journal article" date="2010" name="Mol. Plant Microbe Interact.">
        <title>Streptomyces scabies 87-22 contains a coronafacic acid-like biosynthetic cluster that contributes to plant-microbe interactions.</title>
        <authorList>
            <person name="Bignell D.R."/>
            <person name="Seipke R.F."/>
            <person name="Huguet-Tapia J.C."/>
            <person name="Chambers A.H."/>
            <person name="Parry R.J."/>
            <person name="Loria R."/>
        </authorList>
    </citation>
    <scope>NUCLEOTIDE SEQUENCE [LARGE SCALE GENOMIC DNA]</scope>
    <source>
        <strain evidence="5 6">87.22</strain>
    </source>
</reference>
<dbReference type="AlphaFoldDB" id="C9ZA33"/>
<proteinExistence type="inferred from homology"/>
<feature type="domain" description="Acyl-CoA dehydrogenase/oxidase N-terminal" evidence="3">
    <location>
        <begin position="63"/>
        <end position="149"/>
    </location>
</feature>
<dbReference type="SUPFAM" id="SSF56645">
    <property type="entry name" value="Acyl-CoA dehydrogenase NM domain-like"/>
    <property type="match status" value="1"/>
</dbReference>
<dbReference type="EMBL" id="FN554889">
    <property type="protein sequence ID" value="CBG68628.1"/>
    <property type="molecule type" value="Genomic_DNA"/>
</dbReference>
<dbReference type="STRING" id="680198.SCAB_14821"/>
<dbReference type="Pfam" id="PF08028">
    <property type="entry name" value="Acyl-CoA_dh_2"/>
    <property type="match status" value="1"/>
</dbReference>
<keyword evidence="1" id="KW-0560">Oxidoreductase</keyword>
<dbReference type="Proteomes" id="UP000001444">
    <property type="component" value="Chromosome"/>
</dbReference>
<dbReference type="InterPro" id="IPR013107">
    <property type="entry name" value="Acyl-CoA_DH_C"/>
</dbReference>
<evidence type="ECO:0000256" key="2">
    <source>
        <dbReference type="ARBA" id="ARBA00049661"/>
    </source>
</evidence>
<evidence type="ECO:0000259" key="4">
    <source>
        <dbReference type="Pfam" id="PF08028"/>
    </source>
</evidence>
<dbReference type="PANTHER" id="PTHR48083">
    <property type="entry name" value="MEDIUM-CHAIN SPECIFIC ACYL-COA DEHYDROGENASE, MITOCHONDRIAL-RELATED"/>
    <property type="match status" value="1"/>
</dbReference>
<evidence type="ECO:0000256" key="1">
    <source>
        <dbReference type="ARBA" id="ARBA00023002"/>
    </source>
</evidence>
<comment type="similarity">
    <text evidence="2">Belongs to the HpaH/HsaA monooxygenase family.</text>
</comment>
<dbReference type="GO" id="GO:0016712">
    <property type="term" value="F:oxidoreductase activity, acting on paired donors, with incorporation or reduction of molecular oxygen, reduced flavin or flavoprotein as one donor, and incorporation of one atom of oxygen"/>
    <property type="evidence" value="ECO:0007669"/>
    <property type="project" value="TreeGrafter"/>
</dbReference>
<dbReference type="HOGENOM" id="CLU_018204_2_0_11"/>
<dbReference type="InterPro" id="IPR037069">
    <property type="entry name" value="AcylCoA_DH/ox_N_sf"/>
</dbReference>
<name>C9ZA33_STRSW</name>
<dbReference type="Gene3D" id="2.40.110.10">
    <property type="entry name" value="Butyryl-CoA Dehydrogenase, subunit A, domain 2"/>
    <property type="match status" value="1"/>
</dbReference>
<evidence type="ECO:0000313" key="6">
    <source>
        <dbReference type="Proteomes" id="UP000001444"/>
    </source>
</evidence>
<dbReference type="Pfam" id="PF02771">
    <property type="entry name" value="Acyl-CoA_dh_N"/>
    <property type="match status" value="1"/>
</dbReference>
<dbReference type="InterPro" id="IPR013786">
    <property type="entry name" value="AcylCoA_DH/ox_N"/>
</dbReference>
<dbReference type="PIRSF" id="PIRSF016578">
    <property type="entry name" value="HsaA"/>
    <property type="match status" value="1"/>
</dbReference>
<dbReference type="PANTHER" id="PTHR48083:SF19">
    <property type="entry name" value="FLAVIN-DEPENDENT MONOOXYGENASE, OXYGENASE SUBUNIT HSAA"/>
    <property type="match status" value="1"/>
</dbReference>
<gene>
    <name evidence="5" type="ordered locus">SCAB_14821</name>
</gene>
<dbReference type="KEGG" id="scb:SCAB_14821"/>
<dbReference type="GO" id="GO:0003995">
    <property type="term" value="F:acyl-CoA dehydrogenase activity"/>
    <property type="evidence" value="ECO:0007669"/>
    <property type="project" value="TreeGrafter"/>
</dbReference>
<dbReference type="SUPFAM" id="SSF47203">
    <property type="entry name" value="Acyl-CoA dehydrogenase C-terminal domain-like"/>
    <property type="match status" value="1"/>
</dbReference>
<protein>
    <submittedName>
        <fullName evidence="5">Putative POSSIBLE OXIDOREDUCTASE</fullName>
    </submittedName>
</protein>
<dbReference type="GO" id="GO:0005737">
    <property type="term" value="C:cytoplasm"/>
    <property type="evidence" value="ECO:0007669"/>
    <property type="project" value="TreeGrafter"/>
</dbReference>